<evidence type="ECO:0008006" key="3">
    <source>
        <dbReference type="Google" id="ProtNLM"/>
    </source>
</evidence>
<comment type="caution">
    <text evidence="1">The sequence shown here is derived from an EMBL/GenBank/DDBJ whole genome shotgun (WGS) entry which is preliminary data.</text>
</comment>
<keyword evidence="2" id="KW-1185">Reference proteome</keyword>
<dbReference type="SUPFAM" id="SSF51182">
    <property type="entry name" value="RmlC-like cupins"/>
    <property type="match status" value="1"/>
</dbReference>
<dbReference type="PATRIC" id="fig|1566026.4.peg.1064"/>
<name>A0A0L8AI76_9BACT</name>
<evidence type="ECO:0000313" key="1">
    <source>
        <dbReference type="EMBL" id="KOF02093.1"/>
    </source>
</evidence>
<protein>
    <recommendedName>
        <fullName evidence="3">Cupin 2 conserved barrel domain-containing protein</fullName>
    </recommendedName>
</protein>
<sequence length="127" mass="14228">MISIPTISVNEDFVTVFSEEAFPQHVRGGMNLTERIDAQNLRIRTSKSGYESDWHVAGDPTLILVQSGTLRITLRNGEHKDFSAGSMFIAKDYLPKHILFDTEKHGHSAKVLGNETLLAVHIKLEQI</sequence>
<proteinExistence type="predicted"/>
<accession>A0A0L8AI76</accession>
<dbReference type="Proteomes" id="UP000036908">
    <property type="component" value="Unassembled WGS sequence"/>
</dbReference>
<dbReference type="InterPro" id="IPR011051">
    <property type="entry name" value="RmlC_Cupin_sf"/>
</dbReference>
<dbReference type="OrthoDB" id="4205621at2"/>
<evidence type="ECO:0000313" key="2">
    <source>
        <dbReference type="Proteomes" id="UP000036908"/>
    </source>
</evidence>
<gene>
    <name evidence="1" type="ORF">OB69_13780</name>
</gene>
<organism evidence="1 2">
    <name type="scientific">Roseivirga seohaensis subsp. aquiponti</name>
    <dbReference type="NCBI Taxonomy" id="1566026"/>
    <lineage>
        <taxon>Bacteria</taxon>
        <taxon>Pseudomonadati</taxon>
        <taxon>Bacteroidota</taxon>
        <taxon>Cytophagia</taxon>
        <taxon>Cytophagales</taxon>
        <taxon>Roseivirgaceae</taxon>
        <taxon>Roseivirga</taxon>
    </lineage>
</organism>
<dbReference type="EMBL" id="JSVA01000016">
    <property type="protein sequence ID" value="KOF02093.1"/>
    <property type="molecule type" value="Genomic_DNA"/>
</dbReference>
<reference evidence="2" key="1">
    <citation type="submission" date="2014-11" db="EMBL/GenBank/DDBJ databases">
        <title>Genome sequencing of Roseivirga sp. D-25.</title>
        <authorList>
            <person name="Selvaratnam C."/>
            <person name="Thevarajoo S."/>
            <person name="Goh K.M."/>
            <person name="Eee R."/>
            <person name="Chan K.-G."/>
            <person name="Chong C.S."/>
        </authorList>
    </citation>
    <scope>NUCLEOTIDE SEQUENCE [LARGE SCALE GENOMIC DNA]</scope>
    <source>
        <strain evidence="2">D-25</strain>
    </source>
</reference>
<dbReference type="AlphaFoldDB" id="A0A0L8AI76"/>
<dbReference type="RefSeq" id="WP_053224318.1">
    <property type="nucleotide sequence ID" value="NZ_JSVA01000016.1"/>
</dbReference>